<dbReference type="Proteomes" id="UP000291116">
    <property type="component" value="Unassembled WGS sequence"/>
</dbReference>
<feature type="compositionally biased region" description="Acidic residues" evidence="1">
    <location>
        <begin position="288"/>
        <end position="307"/>
    </location>
</feature>
<dbReference type="OrthoDB" id="46969at2759"/>
<dbReference type="InterPro" id="IPR046341">
    <property type="entry name" value="SET_dom_sf"/>
</dbReference>
<keyword evidence="2" id="KW-0812">Transmembrane</keyword>
<dbReference type="EMBL" id="CAACVS010000067">
    <property type="protein sequence ID" value="VEU35722.1"/>
    <property type="molecule type" value="Genomic_DNA"/>
</dbReference>
<feature type="transmembrane region" description="Helical" evidence="2">
    <location>
        <begin position="40"/>
        <end position="65"/>
    </location>
</feature>
<feature type="compositionally biased region" description="Low complexity" evidence="1">
    <location>
        <begin position="263"/>
        <end position="275"/>
    </location>
</feature>
<feature type="region of interest" description="Disordered" evidence="1">
    <location>
        <begin position="262"/>
        <end position="312"/>
    </location>
</feature>
<feature type="region of interest" description="Disordered" evidence="1">
    <location>
        <begin position="1"/>
        <end position="33"/>
    </location>
</feature>
<feature type="region of interest" description="Disordered" evidence="1">
    <location>
        <begin position="148"/>
        <end position="169"/>
    </location>
</feature>
<evidence type="ECO:0000256" key="2">
    <source>
        <dbReference type="SAM" id="Phobius"/>
    </source>
</evidence>
<dbReference type="Gene3D" id="2.170.270.10">
    <property type="entry name" value="SET domain"/>
    <property type="match status" value="1"/>
</dbReference>
<reference evidence="3 4" key="1">
    <citation type="submission" date="2019-01" db="EMBL/GenBank/DDBJ databases">
        <authorList>
            <person name="Ferrante I. M."/>
        </authorList>
    </citation>
    <scope>NUCLEOTIDE SEQUENCE [LARGE SCALE GENOMIC DNA]</scope>
    <source>
        <strain evidence="3 4">B856</strain>
    </source>
</reference>
<evidence type="ECO:0000313" key="3">
    <source>
        <dbReference type="EMBL" id="VEU35722.1"/>
    </source>
</evidence>
<keyword evidence="4" id="KW-1185">Reference proteome</keyword>
<feature type="compositionally biased region" description="Basic residues" evidence="1">
    <location>
        <begin position="8"/>
        <end position="20"/>
    </location>
</feature>
<keyword evidence="2" id="KW-0472">Membrane</keyword>
<sequence length="369" mass="39070">MVAVNTKRAGRSNHKAKAKAKANPGSCSLPRTPSPAEKRWWSLSFSSAAVCLAALALVASGCLALSRGSVLRPFWNLPEREAWHSMTHDERREALGCGAEAKTKAGAITSLAIHPPSTWAGMREAYASVVGEALSTLEPEVASLSLSATDTDTATDTATDTDTAPLDPTDTAFRVPYEVRLSEGRGRGVFAASFVPAGSLVYDFSRSAQFFKGEDFVEILRILRPDLACDVLMWSYVQAFPGGRDSIVTDLDPGSFCNGGGNASSNGSADAGAPNLGWVVPEGGGHEDNEDNGNEDEDDDADDDEYEYERPPAEPVRLAHAAALFGEGTGFGPRDAVKSAPFVALRDISEGEEFLCSYDALGDLSEVLG</sequence>
<evidence type="ECO:0000313" key="4">
    <source>
        <dbReference type="Proteomes" id="UP000291116"/>
    </source>
</evidence>
<proteinExistence type="predicted"/>
<evidence type="ECO:0008006" key="5">
    <source>
        <dbReference type="Google" id="ProtNLM"/>
    </source>
</evidence>
<evidence type="ECO:0000256" key="1">
    <source>
        <dbReference type="SAM" id="MobiDB-lite"/>
    </source>
</evidence>
<keyword evidence="2" id="KW-1133">Transmembrane helix</keyword>
<protein>
    <recommendedName>
        <fullName evidence="5">SET domain-containing protein</fullName>
    </recommendedName>
</protein>
<gene>
    <name evidence="3" type="ORF">PSNMU_V1.4_AUG-EV-PASAV3_0024680</name>
</gene>
<accession>A0A448Z101</accession>
<organism evidence="3 4">
    <name type="scientific">Pseudo-nitzschia multistriata</name>
    <dbReference type="NCBI Taxonomy" id="183589"/>
    <lineage>
        <taxon>Eukaryota</taxon>
        <taxon>Sar</taxon>
        <taxon>Stramenopiles</taxon>
        <taxon>Ochrophyta</taxon>
        <taxon>Bacillariophyta</taxon>
        <taxon>Bacillariophyceae</taxon>
        <taxon>Bacillariophycidae</taxon>
        <taxon>Bacillariales</taxon>
        <taxon>Bacillariaceae</taxon>
        <taxon>Pseudo-nitzschia</taxon>
    </lineage>
</organism>
<dbReference type="AlphaFoldDB" id="A0A448Z101"/>
<name>A0A448Z101_9STRA</name>